<dbReference type="EMBL" id="CP016761">
    <property type="protein sequence ID" value="ANX14020.1"/>
    <property type="molecule type" value="Genomic_DNA"/>
</dbReference>
<evidence type="ECO:0000313" key="2">
    <source>
        <dbReference type="Proteomes" id="UP000077412"/>
    </source>
</evidence>
<dbReference type="Proteomes" id="UP000077412">
    <property type="component" value="Chromosome"/>
</dbReference>
<dbReference type="KEGG" id="far:ABE41_018565"/>
<dbReference type="Gene3D" id="1.20.1290.10">
    <property type="entry name" value="AhpD-like"/>
    <property type="match status" value="1"/>
</dbReference>
<keyword evidence="2" id="KW-1185">Reference proteome</keyword>
<dbReference type="SUPFAM" id="SSF69118">
    <property type="entry name" value="AhpD-like"/>
    <property type="match status" value="1"/>
</dbReference>
<evidence type="ECO:0008006" key="3">
    <source>
        <dbReference type="Google" id="ProtNLM"/>
    </source>
</evidence>
<proteinExistence type="predicted"/>
<reference evidence="1 2" key="1">
    <citation type="submission" date="2016-08" db="EMBL/GenBank/DDBJ databases">
        <title>Complete genome sequence of Fictibacillus arsenicus G25-54, a strain with toxicity to nematodes and a potential arsenic-resistance activity.</title>
        <authorList>
            <person name="Zheng Z."/>
        </authorList>
    </citation>
    <scope>NUCLEOTIDE SEQUENCE [LARGE SCALE GENOMIC DNA]</scope>
    <source>
        <strain evidence="1 2">G25-54</strain>
    </source>
</reference>
<evidence type="ECO:0000313" key="1">
    <source>
        <dbReference type="EMBL" id="ANX14020.1"/>
    </source>
</evidence>
<accession>A0A1B1Z9A1</accession>
<dbReference type="InterPro" id="IPR029032">
    <property type="entry name" value="AhpD-like"/>
</dbReference>
<gene>
    <name evidence="1" type="ORF">ABE41_018565</name>
</gene>
<organism evidence="1 2">
    <name type="scientific">Fictibacillus arsenicus</name>
    <dbReference type="NCBI Taxonomy" id="255247"/>
    <lineage>
        <taxon>Bacteria</taxon>
        <taxon>Bacillati</taxon>
        <taxon>Bacillota</taxon>
        <taxon>Bacilli</taxon>
        <taxon>Bacillales</taxon>
        <taxon>Fictibacillaceae</taxon>
        <taxon>Fictibacillus</taxon>
    </lineage>
</organism>
<dbReference type="OrthoDB" id="9801997at2"/>
<dbReference type="RefSeq" id="WP_066293620.1">
    <property type="nucleotide sequence ID" value="NZ_CP016761.1"/>
</dbReference>
<sequence length="85" mass="9763">MDYGTLDESSRQTAMKKGEAELSERHKLALELADHIMAYHGQLPDEMYTRLTEHFTREEIIALFFQIGSKNGANWFIIAMGIESK</sequence>
<name>A0A1B1Z9A1_9BACL</name>
<protein>
    <recommendedName>
        <fullName evidence="3">4-carboxymuconolactone decarboxylase</fullName>
    </recommendedName>
</protein>
<dbReference type="AlphaFoldDB" id="A0A1B1Z9A1"/>
<dbReference type="STRING" id="255247.ABE41_018565"/>